<comment type="catalytic activity">
    <reaction evidence="1">
        <text>ATP + protein L-histidine = ADP + protein N-phospho-L-histidine.</text>
        <dbReference type="EC" id="2.7.13.3"/>
    </reaction>
</comment>
<evidence type="ECO:0000256" key="7">
    <source>
        <dbReference type="ARBA" id="ARBA00023012"/>
    </source>
</evidence>
<evidence type="ECO:0000256" key="6">
    <source>
        <dbReference type="ARBA" id="ARBA00022777"/>
    </source>
</evidence>
<dbReference type="SUPFAM" id="SSF55874">
    <property type="entry name" value="ATPase domain of HSP90 chaperone/DNA topoisomerase II/histidine kinase"/>
    <property type="match status" value="1"/>
</dbReference>
<keyword evidence="9" id="KW-0175">Coiled coil</keyword>
<proteinExistence type="predicted"/>
<dbReference type="SUPFAM" id="SSF55785">
    <property type="entry name" value="PYP-like sensor domain (PAS domain)"/>
    <property type="match status" value="1"/>
</dbReference>
<evidence type="ECO:0000256" key="1">
    <source>
        <dbReference type="ARBA" id="ARBA00000085"/>
    </source>
</evidence>
<dbReference type="InterPro" id="IPR050351">
    <property type="entry name" value="BphY/WalK/GraS-like"/>
</dbReference>
<dbReference type="GO" id="GO:0004721">
    <property type="term" value="F:phosphoprotein phosphatase activity"/>
    <property type="evidence" value="ECO:0007669"/>
    <property type="project" value="TreeGrafter"/>
</dbReference>
<dbReference type="PANTHER" id="PTHR45453">
    <property type="entry name" value="PHOSPHATE REGULON SENSOR PROTEIN PHOR"/>
    <property type="match status" value="1"/>
</dbReference>
<comment type="caution">
    <text evidence="12">The sequence shown here is derived from an EMBL/GenBank/DDBJ whole genome shotgun (WGS) entry which is preliminary data.</text>
</comment>
<dbReference type="SMART" id="SM00387">
    <property type="entry name" value="HATPase_c"/>
    <property type="match status" value="1"/>
</dbReference>
<dbReference type="GO" id="GO:0016036">
    <property type="term" value="P:cellular response to phosphate starvation"/>
    <property type="evidence" value="ECO:0007669"/>
    <property type="project" value="TreeGrafter"/>
</dbReference>
<dbReference type="InterPro" id="IPR003594">
    <property type="entry name" value="HATPase_dom"/>
</dbReference>
<evidence type="ECO:0000256" key="5">
    <source>
        <dbReference type="ARBA" id="ARBA00022679"/>
    </source>
</evidence>
<keyword evidence="5" id="KW-0808">Transferase</keyword>
<keyword evidence="12" id="KW-0067">ATP-binding</keyword>
<dbReference type="InterPro" id="IPR003661">
    <property type="entry name" value="HisK_dim/P_dom"/>
</dbReference>
<feature type="coiled-coil region" evidence="9">
    <location>
        <begin position="358"/>
        <end position="408"/>
    </location>
</feature>
<evidence type="ECO:0000256" key="2">
    <source>
        <dbReference type="ARBA" id="ARBA00004370"/>
    </source>
</evidence>
<dbReference type="Gene3D" id="3.30.565.10">
    <property type="entry name" value="Histidine kinase-like ATPase, C-terminal domain"/>
    <property type="match status" value="1"/>
</dbReference>
<accession>A0A9D1G9E4</accession>
<dbReference type="InterPro" id="IPR005467">
    <property type="entry name" value="His_kinase_dom"/>
</dbReference>
<dbReference type="FunFam" id="1.10.287.130:FF:000001">
    <property type="entry name" value="Two-component sensor histidine kinase"/>
    <property type="match status" value="1"/>
</dbReference>
<dbReference type="GO" id="GO:0000155">
    <property type="term" value="F:phosphorelay sensor kinase activity"/>
    <property type="evidence" value="ECO:0007669"/>
    <property type="project" value="InterPro"/>
</dbReference>
<evidence type="ECO:0000256" key="8">
    <source>
        <dbReference type="ARBA" id="ARBA00023136"/>
    </source>
</evidence>
<keyword evidence="10" id="KW-1133">Transmembrane helix</keyword>
<keyword evidence="7" id="KW-0902">Two-component regulatory system</keyword>
<dbReference type="EMBL" id="DVKI01000083">
    <property type="protein sequence ID" value="HIT17263.1"/>
    <property type="molecule type" value="Genomic_DNA"/>
</dbReference>
<evidence type="ECO:0000256" key="4">
    <source>
        <dbReference type="ARBA" id="ARBA00022553"/>
    </source>
</evidence>
<evidence type="ECO:0000313" key="13">
    <source>
        <dbReference type="Proteomes" id="UP000886893"/>
    </source>
</evidence>
<protein>
    <recommendedName>
        <fullName evidence="3">histidine kinase</fullName>
        <ecNumber evidence="3">2.7.13.3</ecNumber>
    </recommendedName>
</protein>
<keyword evidence="6" id="KW-0418">Kinase</keyword>
<keyword evidence="8 10" id="KW-0472">Membrane</keyword>
<feature type="transmembrane region" description="Helical" evidence="10">
    <location>
        <begin position="6"/>
        <end position="29"/>
    </location>
</feature>
<comment type="subcellular location">
    <subcellularLocation>
        <location evidence="2">Membrane</location>
    </subcellularLocation>
</comment>
<dbReference type="InterPro" id="IPR036890">
    <property type="entry name" value="HATPase_C_sf"/>
</dbReference>
<keyword evidence="4" id="KW-0597">Phosphoprotein</keyword>
<dbReference type="Proteomes" id="UP000886893">
    <property type="component" value="Unassembled WGS sequence"/>
</dbReference>
<dbReference type="Gene3D" id="3.30.450.20">
    <property type="entry name" value="PAS domain"/>
    <property type="match status" value="1"/>
</dbReference>
<dbReference type="CDD" id="cd00075">
    <property type="entry name" value="HATPase"/>
    <property type="match status" value="1"/>
</dbReference>
<dbReference type="PANTHER" id="PTHR45453:SF1">
    <property type="entry name" value="PHOSPHATE REGULON SENSOR PROTEIN PHOR"/>
    <property type="match status" value="1"/>
</dbReference>
<feature type="domain" description="Histidine kinase" evidence="11">
    <location>
        <begin position="334"/>
        <end position="544"/>
    </location>
</feature>
<evidence type="ECO:0000259" key="11">
    <source>
        <dbReference type="PROSITE" id="PS50109"/>
    </source>
</evidence>
<dbReference type="PROSITE" id="PS51257">
    <property type="entry name" value="PROKAR_LIPOPROTEIN"/>
    <property type="match status" value="1"/>
</dbReference>
<dbReference type="GO" id="GO:0005886">
    <property type="term" value="C:plasma membrane"/>
    <property type="evidence" value="ECO:0007669"/>
    <property type="project" value="TreeGrafter"/>
</dbReference>
<reference evidence="12" key="2">
    <citation type="journal article" date="2021" name="PeerJ">
        <title>Extensive microbial diversity within the chicken gut microbiome revealed by metagenomics and culture.</title>
        <authorList>
            <person name="Gilroy R."/>
            <person name="Ravi A."/>
            <person name="Getino M."/>
            <person name="Pursley I."/>
            <person name="Horton D.L."/>
            <person name="Alikhan N.F."/>
            <person name="Baker D."/>
            <person name="Gharbi K."/>
            <person name="Hall N."/>
            <person name="Watson M."/>
            <person name="Adriaenssens E.M."/>
            <person name="Foster-Nyarko E."/>
            <person name="Jarju S."/>
            <person name="Secka A."/>
            <person name="Antonio M."/>
            <person name="Oren A."/>
            <person name="Chaudhuri R.R."/>
            <person name="La Ragione R."/>
            <person name="Hildebrand F."/>
            <person name="Pallen M.J."/>
        </authorList>
    </citation>
    <scope>NUCLEOTIDE SEQUENCE</scope>
    <source>
        <strain evidence="12">14508</strain>
    </source>
</reference>
<dbReference type="InterPro" id="IPR004358">
    <property type="entry name" value="Sig_transdc_His_kin-like_C"/>
</dbReference>
<evidence type="ECO:0000256" key="10">
    <source>
        <dbReference type="SAM" id="Phobius"/>
    </source>
</evidence>
<gene>
    <name evidence="12" type="ORF">IAD04_02640</name>
</gene>
<dbReference type="SUPFAM" id="SSF47384">
    <property type="entry name" value="Homodimeric domain of signal transducing histidine kinase"/>
    <property type="match status" value="1"/>
</dbReference>
<dbReference type="EC" id="2.7.13.3" evidence="3"/>
<dbReference type="InterPro" id="IPR035965">
    <property type="entry name" value="PAS-like_dom_sf"/>
</dbReference>
<dbReference type="PRINTS" id="PR00344">
    <property type="entry name" value="BCTRLSENSOR"/>
</dbReference>
<dbReference type="GO" id="GO:0005524">
    <property type="term" value="F:ATP binding"/>
    <property type="evidence" value="ECO:0007669"/>
    <property type="project" value="UniProtKB-KW"/>
</dbReference>
<dbReference type="Pfam" id="PF02518">
    <property type="entry name" value="HATPase_c"/>
    <property type="match status" value="1"/>
</dbReference>
<sequence>MKKKITLTSVFAIFLSIAATILMSCLIFVHQSNQKLEKEIKNYLHIASQLYNGENEKEVMDYFHSFSIYIAIFSEDGDLIQENQASNENITLSSPEMMQLGECFYRYSNVLNAQSVYVACKDGNDYICMALPQSNFSKTITALVFYCAILFILLTITTYFVDNYFYNQSILPLQKAILQMNIFTGKKEHIETNDLDLLTLKLNEIETIMHQKFNQIEQEKKESAAIIEKMNQGFILLDEQLNVVMMNSMVEFYFKVTKKEVLNKNYIYLIRDSKLNQAILDCHQNKKDSKIELNFQERHFVIFIQSLSNRIGVFVLDDTMKYKIAQSKQDFFANASHELKSPLTAIIGYQQMIQQGIIETKEEIVEATEKTLKEAQRMNQMVVDMLELSRLESEIVEVSEKIDLKQAITNAIELLTINAKKKKITFDLDLESFYFTMSEKDASHLIMNLIDNAIKYGNEFGTIKISISNKNHTIKIEDDGIGIAKKHQERIFERFYQVDKDRSKNSGGTGLGLAIVKHICVKYNIEIRLKSQLGKGTSIQLIFN</sequence>
<feature type="transmembrane region" description="Helical" evidence="10">
    <location>
        <begin position="139"/>
        <end position="161"/>
    </location>
</feature>
<keyword evidence="12" id="KW-0547">Nucleotide-binding</keyword>
<dbReference type="AlphaFoldDB" id="A0A9D1G9E4"/>
<name>A0A9D1G9E4_9FIRM</name>
<keyword evidence="10" id="KW-0812">Transmembrane</keyword>
<evidence type="ECO:0000256" key="3">
    <source>
        <dbReference type="ARBA" id="ARBA00012438"/>
    </source>
</evidence>
<evidence type="ECO:0000256" key="9">
    <source>
        <dbReference type="SAM" id="Coils"/>
    </source>
</evidence>
<dbReference type="PROSITE" id="PS50109">
    <property type="entry name" value="HIS_KIN"/>
    <property type="match status" value="1"/>
</dbReference>
<organism evidence="12 13">
    <name type="scientific">Candidatus Caccosoma faecigallinarum</name>
    <dbReference type="NCBI Taxonomy" id="2840720"/>
    <lineage>
        <taxon>Bacteria</taxon>
        <taxon>Bacillati</taxon>
        <taxon>Bacillota</taxon>
        <taxon>Bacillota incertae sedis</taxon>
        <taxon>Candidatus Caccosoma</taxon>
    </lineage>
</organism>
<evidence type="ECO:0000313" key="12">
    <source>
        <dbReference type="EMBL" id="HIT17263.1"/>
    </source>
</evidence>
<dbReference type="InterPro" id="IPR036097">
    <property type="entry name" value="HisK_dim/P_sf"/>
</dbReference>
<dbReference type="Pfam" id="PF00512">
    <property type="entry name" value="HisKA"/>
    <property type="match status" value="1"/>
</dbReference>
<dbReference type="SMART" id="SM00388">
    <property type="entry name" value="HisKA"/>
    <property type="match status" value="1"/>
</dbReference>
<dbReference type="FunFam" id="3.30.565.10:FF:000006">
    <property type="entry name" value="Sensor histidine kinase WalK"/>
    <property type="match status" value="1"/>
</dbReference>
<reference evidence="12" key="1">
    <citation type="submission" date="2020-10" db="EMBL/GenBank/DDBJ databases">
        <authorList>
            <person name="Gilroy R."/>
        </authorList>
    </citation>
    <scope>NUCLEOTIDE SEQUENCE</scope>
    <source>
        <strain evidence="12">14508</strain>
    </source>
</reference>
<dbReference type="Gene3D" id="1.10.287.130">
    <property type="match status" value="1"/>
</dbReference>
<dbReference type="CDD" id="cd00082">
    <property type="entry name" value="HisKA"/>
    <property type="match status" value="1"/>
</dbReference>